<dbReference type="GO" id="GO:0003887">
    <property type="term" value="F:DNA-directed DNA polymerase activity"/>
    <property type="evidence" value="ECO:0007669"/>
    <property type="project" value="InterPro"/>
</dbReference>
<dbReference type="InterPro" id="IPR007459">
    <property type="entry name" value="DNA_pol3_chi"/>
</dbReference>
<organism evidence="1 2">
    <name type="scientific">Croceibacterium salegens</name>
    <dbReference type="NCBI Taxonomy" id="1737568"/>
    <lineage>
        <taxon>Bacteria</taxon>
        <taxon>Pseudomonadati</taxon>
        <taxon>Pseudomonadota</taxon>
        <taxon>Alphaproteobacteria</taxon>
        <taxon>Sphingomonadales</taxon>
        <taxon>Erythrobacteraceae</taxon>
        <taxon>Croceibacterium</taxon>
    </lineage>
</organism>
<dbReference type="AlphaFoldDB" id="A0A6I4SVI4"/>
<dbReference type="SUPFAM" id="SSF102400">
    <property type="entry name" value="DNA polymerase III chi subunit"/>
    <property type="match status" value="1"/>
</dbReference>
<comment type="caution">
    <text evidence="1">The sequence shown here is derived from an EMBL/GenBank/DDBJ whole genome shotgun (WGS) entry which is preliminary data.</text>
</comment>
<dbReference type="EMBL" id="WTYM01000023">
    <property type="protein sequence ID" value="MXO58302.1"/>
    <property type="molecule type" value="Genomic_DNA"/>
</dbReference>
<dbReference type="GO" id="GO:0003677">
    <property type="term" value="F:DNA binding"/>
    <property type="evidence" value="ECO:0007669"/>
    <property type="project" value="InterPro"/>
</dbReference>
<proteinExistence type="predicted"/>
<dbReference type="Proteomes" id="UP000433652">
    <property type="component" value="Unassembled WGS sequence"/>
</dbReference>
<gene>
    <name evidence="1" type="ORF">GRI89_01925</name>
</gene>
<accession>A0A6I4SVI4</accession>
<dbReference type="RefSeq" id="WP_328598033.1">
    <property type="nucleotide sequence ID" value="NZ_WTYM01000023.1"/>
</dbReference>
<dbReference type="Gene3D" id="3.40.50.10110">
    <property type="entry name" value="DNA polymerase III subunit chi"/>
    <property type="match status" value="1"/>
</dbReference>
<reference evidence="1 2" key="1">
    <citation type="submission" date="2019-12" db="EMBL/GenBank/DDBJ databases">
        <title>Genomic-based taxomic classification of the family Erythrobacteraceae.</title>
        <authorList>
            <person name="Xu L."/>
        </authorList>
    </citation>
    <scope>NUCLEOTIDE SEQUENCE [LARGE SCALE GENOMIC DNA]</scope>
    <source>
        <strain evidence="1 2">MCCC 1K01500</strain>
    </source>
</reference>
<dbReference type="InterPro" id="IPR036768">
    <property type="entry name" value="PolIII_chi_sf"/>
</dbReference>
<keyword evidence="2" id="KW-1185">Reference proteome</keyword>
<dbReference type="GO" id="GO:0006260">
    <property type="term" value="P:DNA replication"/>
    <property type="evidence" value="ECO:0007669"/>
    <property type="project" value="InterPro"/>
</dbReference>
<sequence length="145" mass="16407">MQLDFWQRSSGSIERVVAMIAERTRRTGDRLLVVDADAERRKATSLALWEHKPEAFLANGDAADGHAERQPILLSSECAPVNGAGIAVIADGQWRDEGLKLERTIFLFDEVTLDAARAVWRELGERDGIERRYFAQEEGKWVRKV</sequence>
<protein>
    <submittedName>
        <fullName evidence="1">DNA polymerase III subunit chi</fullName>
    </submittedName>
</protein>
<evidence type="ECO:0000313" key="2">
    <source>
        <dbReference type="Proteomes" id="UP000433652"/>
    </source>
</evidence>
<evidence type="ECO:0000313" key="1">
    <source>
        <dbReference type="EMBL" id="MXO58302.1"/>
    </source>
</evidence>
<name>A0A6I4SVI4_9SPHN</name>
<dbReference type="Pfam" id="PF04364">
    <property type="entry name" value="DNA_pol3_chi"/>
    <property type="match status" value="1"/>
</dbReference>